<evidence type="ECO:0000313" key="1">
    <source>
        <dbReference type="EMBL" id="CAJ2647545.1"/>
    </source>
</evidence>
<comment type="caution">
    <text evidence="1">The sequence shown here is derived from an EMBL/GenBank/DDBJ whole genome shotgun (WGS) entry which is preliminary data.</text>
</comment>
<evidence type="ECO:0000313" key="2">
    <source>
        <dbReference type="Proteomes" id="UP001177021"/>
    </source>
</evidence>
<proteinExistence type="predicted"/>
<accession>A0ACB0JVB3</accession>
<gene>
    <name evidence="1" type="ORF">MILVUS5_LOCUS16047</name>
</gene>
<organism evidence="1 2">
    <name type="scientific">Trifolium pratense</name>
    <name type="common">Red clover</name>
    <dbReference type="NCBI Taxonomy" id="57577"/>
    <lineage>
        <taxon>Eukaryota</taxon>
        <taxon>Viridiplantae</taxon>
        <taxon>Streptophyta</taxon>
        <taxon>Embryophyta</taxon>
        <taxon>Tracheophyta</taxon>
        <taxon>Spermatophyta</taxon>
        <taxon>Magnoliopsida</taxon>
        <taxon>eudicotyledons</taxon>
        <taxon>Gunneridae</taxon>
        <taxon>Pentapetalae</taxon>
        <taxon>rosids</taxon>
        <taxon>fabids</taxon>
        <taxon>Fabales</taxon>
        <taxon>Fabaceae</taxon>
        <taxon>Papilionoideae</taxon>
        <taxon>50 kb inversion clade</taxon>
        <taxon>NPAAA clade</taxon>
        <taxon>Hologalegina</taxon>
        <taxon>IRL clade</taxon>
        <taxon>Trifolieae</taxon>
        <taxon>Trifolium</taxon>
    </lineage>
</organism>
<name>A0ACB0JVB3_TRIPR</name>
<reference evidence="1" key="1">
    <citation type="submission" date="2023-10" db="EMBL/GenBank/DDBJ databases">
        <authorList>
            <person name="Rodriguez Cubillos JULIANA M."/>
            <person name="De Vega J."/>
        </authorList>
    </citation>
    <scope>NUCLEOTIDE SEQUENCE</scope>
</reference>
<dbReference type="EMBL" id="CASHSV030000109">
    <property type="protein sequence ID" value="CAJ2647545.1"/>
    <property type="molecule type" value="Genomic_DNA"/>
</dbReference>
<keyword evidence="2" id="KW-1185">Reference proteome</keyword>
<sequence>MQSVSVSPLSEVSGKFENDFFAKLTIEDEKIENENEVKHEEDEVEEEEDEDDDEFTFVFADPDGSPISADDVFDNGQIRPIFPIFGQDLDHFTDDYDNESGNRSPVRKIFVESVSSSETATSSSSAAAEGTYCEWNPKKAVKSNSTGSSKLWKLRDPKLRSNSDGKDAFVFLNPAKVEKTSSSETKNVNVVVKKVKMVKGKTTPSAHEKHYMMSKARKESDKRKSYLPYRQELFGFFSSTNGLGLSRNVHPY</sequence>
<dbReference type="Proteomes" id="UP001177021">
    <property type="component" value="Unassembled WGS sequence"/>
</dbReference>
<protein>
    <submittedName>
        <fullName evidence="1">Uncharacterized protein</fullName>
    </submittedName>
</protein>